<dbReference type="SUPFAM" id="SSF140453">
    <property type="entry name" value="EsxAB dimer-like"/>
    <property type="match status" value="1"/>
</dbReference>
<dbReference type="OrthoDB" id="4527402at2"/>
<reference evidence="2 3" key="1">
    <citation type="submission" date="2018-09" db="EMBL/GenBank/DDBJ databases">
        <title>YIM PH21274 draft genome.</title>
        <authorList>
            <person name="Miao C."/>
        </authorList>
    </citation>
    <scope>NUCLEOTIDE SEQUENCE [LARGE SCALE GENOMIC DNA]</scope>
    <source>
        <strain evidence="2 3">YIM PH 21724</strain>
    </source>
</reference>
<feature type="compositionally biased region" description="Gly residues" evidence="1">
    <location>
        <begin position="192"/>
        <end position="210"/>
    </location>
</feature>
<dbReference type="Gene3D" id="1.10.287.1060">
    <property type="entry name" value="ESAT-6-like"/>
    <property type="match status" value="1"/>
</dbReference>
<feature type="compositionally biased region" description="Polar residues" evidence="1">
    <location>
        <begin position="240"/>
        <end position="260"/>
    </location>
</feature>
<organism evidence="2 3">
    <name type="scientific">Nocardia panacis</name>
    <dbReference type="NCBI Taxonomy" id="2340916"/>
    <lineage>
        <taxon>Bacteria</taxon>
        <taxon>Bacillati</taxon>
        <taxon>Actinomycetota</taxon>
        <taxon>Actinomycetes</taxon>
        <taxon>Mycobacteriales</taxon>
        <taxon>Nocardiaceae</taxon>
        <taxon>Nocardia</taxon>
    </lineage>
</organism>
<proteinExistence type="predicted"/>
<comment type="caution">
    <text evidence="2">The sequence shown here is derived from an EMBL/GenBank/DDBJ whole genome shotgun (WGS) entry which is preliminary data.</text>
</comment>
<accession>A0A3A4K982</accession>
<evidence type="ECO:0008006" key="4">
    <source>
        <dbReference type="Google" id="ProtNLM"/>
    </source>
</evidence>
<feature type="compositionally biased region" description="Basic and acidic residues" evidence="1">
    <location>
        <begin position="344"/>
        <end position="353"/>
    </location>
</feature>
<evidence type="ECO:0000313" key="3">
    <source>
        <dbReference type="Proteomes" id="UP000266677"/>
    </source>
</evidence>
<name>A0A3A4K982_9NOCA</name>
<gene>
    <name evidence="2" type="ORF">D5S18_28985</name>
</gene>
<protein>
    <recommendedName>
        <fullName evidence="4">PPE domain-containing protein</fullName>
    </recommendedName>
</protein>
<feature type="compositionally biased region" description="Gly residues" evidence="1">
    <location>
        <begin position="278"/>
        <end position="291"/>
    </location>
</feature>
<dbReference type="RefSeq" id="WP_120044293.1">
    <property type="nucleotide sequence ID" value="NZ_QZFU01000041.1"/>
</dbReference>
<evidence type="ECO:0000313" key="2">
    <source>
        <dbReference type="EMBL" id="RJO69924.1"/>
    </source>
</evidence>
<dbReference type="InterPro" id="IPR036689">
    <property type="entry name" value="ESAT-6-like_sf"/>
</dbReference>
<dbReference type="EMBL" id="QZFU01000041">
    <property type="protein sequence ID" value="RJO69924.1"/>
    <property type="molecule type" value="Genomic_DNA"/>
</dbReference>
<feature type="compositionally biased region" description="Gly residues" evidence="1">
    <location>
        <begin position="331"/>
        <end position="343"/>
    </location>
</feature>
<feature type="compositionally biased region" description="Low complexity" evidence="1">
    <location>
        <begin position="261"/>
        <end position="276"/>
    </location>
</feature>
<feature type="region of interest" description="Disordered" evidence="1">
    <location>
        <begin position="167"/>
        <end position="353"/>
    </location>
</feature>
<dbReference type="Proteomes" id="UP000266677">
    <property type="component" value="Unassembled WGS sequence"/>
</dbReference>
<keyword evidence="3" id="KW-1185">Reference proteome</keyword>
<feature type="compositionally biased region" description="Low complexity" evidence="1">
    <location>
        <begin position="213"/>
        <end position="225"/>
    </location>
</feature>
<dbReference type="AlphaFoldDB" id="A0A3A4K982"/>
<feature type="region of interest" description="Disordered" evidence="1">
    <location>
        <begin position="1"/>
        <end position="20"/>
    </location>
</feature>
<feature type="compositionally biased region" description="Low complexity" evidence="1">
    <location>
        <begin position="312"/>
        <end position="330"/>
    </location>
</feature>
<sequence>MTGYEGPQIPHGGENSKSWTHPDILDAFKTLDPRDAFIQADRYWQVRNDWEQGLRTFARSINNSISHAWEGPAAEASKTAIQKYTKDSEALIQSLTEMYTWVHHAANQISETKKAIPNDPVIIDWTYHINPFSWGLEEKRNRNTEEAREAMDQKYVKPFQEYDNKIPVLPTPVSPTHSVDISVPPTGWSNSGPGGPGPGGSPGRGDGGATGNPDGTQPQQTGDQPGKVEPQSTGDGGVTSGKQTQPTTNSGTQAGSDATKTSPTGTTPTPTGTPEGPGIPGGRPGGPGSPGTAGRPSTPGAPIPVPRQSISGLAASPLAGNPAAAKAGATGMPGGMAPGAAGKGKGEEDSQHKIPDYLITQENTDELLGEIPKTLPEGVIGTNPEFRDS</sequence>
<evidence type="ECO:0000256" key="1">
    <source>
        <dbReference type="SAM" id="MobiDB-lite"/>
    </source>
</evidence>